<evidence type="ECO:0000313" key="3">
    <source>
        <dbReference type="Proteomes" id="UP000198211"/>
    </source>
</evidence>
<dbReference type="InterPro" id="IPR043128">
    <property type="entry name" value="Rev_trsase/Diguanyl_cyclase"/>
</dbReference>
<gene>
    <name evidence="2" type="ORF">PHMEG_0005684</name>
</gene>
<dbReference type="EMBL" id="NBNE01000376">
    <property type="protein sequence ID" value="OWZ19978.1"/>
    <property type="molecule type" value="Genomic_DNA"/>
</dbReference>
<dbReference type="SUPFAM" id="SSF56672">
    <property type="entry name" value="DNA/RNA polymerases"/>
    <property type="match status" value="1"/>
</dbReference>
<dbReference type="AlphaFoldDB" id="A0A225WS31"/>
<dbReference type="InterPro" id="IPR000477">
    <property type="entry name" value="RT_dom"/>
</dbReference>
<feature type="domain" description="Reverse transcriptase" evidence="1">
    <location>
        <begin position="10"/>
        <end position="120"/>
    </location>
</feature>
<keyword evidence="2" id="KW-0808">Transferase</keyword>
<reference evidence="3" key="1">
    <citation type="submission" date="2017-03" db="EMBL/GenBank/DDBJ databases">
        <title>Phytopthora megakarya and P. palmivora, two closely related causual agents of cacao black pod achieved similar genome size and gene model numbers by different mechanisms.</title>
        <authorList>
            <person name="Ali S."/>
            <person name="Shao J."/>
            <person name="Larry D.J."/>
            <person name="Kronmiller B."/>
            <person name="Shen D."/>
            <person name="Strem M.D."/>
            <person name="Melnick R.L."/>
            <person name="Guiltinan M.J."/>
            <person name="Tyler B.M."/>
            <person name="Meinhardt L.W."/>
            <person name="Bailey B.A."/>
        </authorList>
    </citation>
    <scope>NUCLEOTIDE SEQUENCE [LARGE SCALE GENOMIC DNA]</scope>
    <source>
        <strain evidence="3">zdho120</strain>
    </source>
</reference>
<dbReference type="Pfam" id="PF00078">
    <property type="entry name" value="RVT_1"/>
    <property type="match status" value="1"/>
</dbReference>
<dbReference type="Gene3D" id="3.10.10.10">
    <property type="entry name" value="HIV Type 1 Reverse Transcriptase, subunit A, domain 1"/>
    <property type="match status" value="1"/>
</dbReference>
<dbReference type="InterPro" id="IPR051320">
    <property type="entry name" value="Viral_Replic_Matur_Polypro"/>
</dbReference>
<dbReference type="GO" id="GO:0003964">
    <property type="term" value="F:RNA-directed DNA polymerase activity"/>
    <property type="evidence" value="ECO:0007669"/>
    <property type="project" value="UniProtKB-KW"/>
</dbReference>
<dbReference type="PANTHER" id="PTHR33064:SF37">
    <property type="entry name" value="RIBONUCLEASE H"/>
    <property type="match status" value="1"/>
</dbReference>
<dbReference type="Proteomes" id="UP000198211">
    <property type="component" value="Unassembled WGS sequence"/>
</dbReference>
<protein>
    <submittedName>
        <fullName evidence="2">Reverse transcriptase</fullName>
    </submittedName>
</protein>
<keyword evidence="2" id="KW-0548">Nucleotidyltransferase</keyword>
<accession>A0A225WS31</accession>
<dbReference type="OrthoDB" id="117764at2759"/>
<dbReference type="PANTHER" id="PTHR33064">
    <property type="entry name" value="POL PROTEIN"/>
    <property type="match status" value="1"/>
</dbReference>
<evidence type="ECO:0000313" key="2">
    <source>
        <dbReference type="EMBL" id="OWZ19978.1"/>
    </source>
</evidence>
<keyword evidence="2" id="KW-0695">RNA-directed DNA polymerase</keyword>
<name>A0A225WS31_9STRA</name>
<dbReference type="InterPro" id="IPR043502">
    <property type="entry name" value="DNA/RNA_pol_sf"/>
</dbReference>
<proteinExistence type="predicted"/>
<comment type="caution">
    <text evidence="2">The sequence shown here is derived from an EMBL/GenBank/DDBJ whole genome shotgun (WGS) entry which is preliminary data.</text>
</comment>
<keyword evidence="3" id="KW-1185">Reference proteome</keyword>
<evidence type="ECO:0000259" key="1">
    <source>
        <dbReference type="Pfam" id="PF00078"/>
    </source>
</evidence>
<dbReference type="Gene3D" id="3.30.70.270">
    <property type="match status" value="1"/>
</dbReference>
<organism evidence="2 3">
    <name type="scientific">Phytophthora megakarya</name>
    <dbReference type="NCBI Taxonomy" id="4795"/>
    <lineage>
        <taxon>Eukaryota</taxon>
        <taxon>Sar</taxon>
        <taxon>Stramenopiles</taxon>
        <taxon>Oomycota</taxon>
        <taxon>Peronosporomycetes</taxon>
        <taxon>Peronosporales</taxon>
        <taxon>Peronosporaceae</taxon>
        <taxon>Phytophthora</taxon>
    </lineage>
</organism>
<sequence length="122" mass="13684">MPLISDLLEGLDKALWYCSLDMASGFWVMPTTDRTREISAFITLFGLFEWSRMAFGLKNAPQIYQRLVDNTLYGFLKISRSGDAGATAGVFQTEIADDPDRGSVLGRRSYIDDIMIAAESWD</sequence>